<dbReference type="Pfam" id="PF00171">
    <property type="entry name" value="Aldedh"/>
    <property type="match status" value="1"/>
</dbReference>
<dbReference type="EMBL" id="FQZB01000007">
    <property type="protein sequence ID" value="SHJ23473.1"/>
    <property type="molecule type" value="Genomic_DNA"/>
</dbReference>
<dbReference type="InterPro" id="IPR016162">
    <property type="entry name" value="Ald_DH_N"/>
</dbReference>
<evidence type="ECO:0000313" key="3">
    <source>
        <dbReference type="EMBL" id="SHJ23473.1"/>
    </source>
</evidence>
<organism evidence="3 4">
    <name type="scientific">Clostridium cavendishii DSM 21758</name>
    <dbReference type="NCBI Taxonomy" id="1121302"/>
    <lineage>
        <taxon>Bacteria</taxon>
        <taxon>Bacillati</taxon>
        <taxon>Bacillota</taxon>
        <taxon>Clostridia</taxon>
        <taxon>Eubacteriales</taxon>
        <taxon>Clostridiaceae</taxon>
        <taxon>Clostridium</taxon>
    </lineage>
</organism>
<evidence type="ECO:0000313" key="4">
    <source>
        <dbReference type="Proteomes" id="UP000184310"/>
    </source>
</evidence>
<sequence>MNIIDNDLLSIQETRILAENAREAQKKLSTFPQEKLDEIVERMTEEIEKHIYELASMSIEETDYGRYEDKCIKNSFVCTYVRNRLKGIKCVGVINEDIHNKTMDIGVPMGVIVAFCPPTSPVSTTIYKALIAIKSGNAIIFSPHPRAKNTIAKTLDILIRAAEGYGLPEGALAYLHNVTSKGTEELMNHNDTSLIMNTGVPSLLKAAYKSGKPVIYGGAGNGPAFIERTADIKQAVKDIIDSKTFDYGIVSAAEQSIVVDSCIESEVRKALEESGAYFMTEEESEKLGSLFFRPDGSADTELVGKSPQILAKKAGFNVPNNIRILISKQKYVSQTNPYSREKLCPVLAYYIEDDWMHACEKCIELLLSERLGHTLIIHSKDEEVVRQFALKKPVGRVLVNTPGAFGSMGATTNLFPAMTLGSGSTGQGMTSDNVSPMNLIYVRKVGYGVRKIDEIVKTETYEKNLYPNNEEKQKIYDLDNAKVLENLLRQVINDLK</sequence>
<dbReference type="STRING" id="1121302.SAMN02745163_01525"/>
<dbReference type="InterPro" id="IPR016161">
    <property type="entry name" value="Ald_DH/histidinol_DH"/>
</dbReference>
<dbReference type="InterPro" id="IPR016163">
    <property type="entry name" value="Ald_DH_C"/>
</dbReference>
<dbReference type="AlphaFoldDB" id="A0A1M6HMK0"/>
<dbReference type="CDD" id="cd07122">
    <property type="entry name" value="ALDH_F20_ACDH"/>
    <property type="match status" value="1"/>
</dbReference>
<dbReference type="OrthoDB" id="9804734at2"/>
<dbReference type="PANTHER" id="PTHR11699">
    <property type="entry name" value="ALDEHYDE DEHYDROGENASE-RELATED"/>
    <property type="match status" value="1"/>
</dbReference>
<dbReference type="Gene3D" id="3.40.605.10">
    <property type="entry name" value="Aldehyde Dehydrogenase, Chain A, domain 1"/>
    <property type="match status" value="1"/>
</dbReference>
<feature type="domain" description="Aldehyde dehydrogenase" evidence="2">
    <location>
        <begin position="17"/>
        <end position="273"/>
    </location>
</feature>
<proteinExistence type="predicted"/>
<dbReference type="Gene3D" id="3.40.309.10">
    <property type="entry name" value="Aldehyde Dehydrogenase, Chain A, domain 2"/>
    <property type="match status" value="1"/>
</dbReference>
<dbReference type="RefSeq" id="WP_072986082.1">
    <property type="nucleotide sequence ID" value="NZ_FQZB01000007.1"/>
</dbReference>
<keyword evidence="4" id="KW-1185">Reference proteome</keyword>
<dbReference type="InterPro" id="IPR015590">
    <property type="entry name" value="Aldehyde_DH_dom"/>
</dbReference>
<keyword evidence="1" id="KW-0560">Oxidoreductase</keyword>
<name>A0A1M6HMK0_9CLOT</name>
<protein>
    <submittedName>
        <fullName evidence="3">Acetaldehyde dehydrogenase (Acetylating)</fullName>
    </submittedName>
</protein>
<dbReference type="SUPFAM" id="SSF53720">
    <property type="entry name" value="ALDH-like"/>
    <property type="match status" value="1"/>
</dbReference>
<accession>A0A1M6HMK0</accession>
<gene>
    <name evidence="3" type="ORF">SAMN02745163_01525</name>
</gene>
<evidence type="ECO:0000256" key="1">
    <source>
        <dbReference type="ARBA" id="ARBA00023002"/>
    </source>
</evidence>
<reference evidence="3 4" key="1">
    <citation type="submission" date="2016-11" db="EMBL/GenBank/DDBJ databases">
        <authorList>
            <person name="Jaros S."/>
            <person name="Januszkiewicz K."/>
            <person name="Wedrychowicz H."/>
        </authorList>
    </citation>
    <scope>NUCLEOTIDE SEQUENCE [LARGE SCALE GENOMIC DNA]</scope>
    <source>
        <strain evidence="3 4">DSM 21758</strain>
    </source>
</reference>
<dbReference type="Proteomes" id="UP000184310">
    <property type="component" value="Unassembled WGS sequence"/>
</dbReference>
<evidence type="ECO:0000259" key="2">
    <source>
        <dbReference type="Pfam" id="PF00171"/>
    </source>
</evidence>
<dbReference type="GO" id="GO:0016620">
    <property type="term" value="F:oxidoreductase activity, acting on the aldehyde or oxo group of donors, NAD or NADP as acceptor"/>
    <property type="evidence" value="ECO:0007669"/>
    <property type="project" value="InterPro"/>
</dbReference>